<dbReference type="GO" id="GO:0005829">
    <property type="term" value="C:cytosol"/>
    <property type="evidence" value="ECO:0007669"/>
    <property type="project" value="TreeGrafter"/>
</dbReference>
<feature type="domain" description="Nudix hydrolase" evidence="2">
    <location>
        <begin position="1"/>
        <end position="136"/>
    </location>
</feature>
<dbReference type="EMBL" id="MN740541">
    <property type="protein sequence ID" value="QHU32672.1"/>
    <property type="molecule type" value="Genomic_DNA"/>
</dbReference>
<dbReference type="InterPro" id="IPR015797">
    <property type="entry name" value="NUDIX_hydrolase-like_dom_sf"/>
</dbReference>
<dbReference type="SUPFAM" id="SSF55811">
    <property type="entry name" value="Nudix"/>
    <property type="match status" value="1"/>
</dbReference>
<dbReference type="PROSITE" id="PS51462">
    <property type="entry name" value="NUDIX"/>
    <property type="match status" value="1"/>
</dbReference>
<name>A0A6C0LTW0_9ZZZZ</name>
<dbReference type="Gene3D" id="3.90.79.10">
    <property type="entry name" value="Nucleoside Triphosphate Pyrophosphohydrolase"/>
    <property type="match status" value="1"/>
</dbReference>
<reference evidence="3" key="1">
    <citation type="journal article" date="2020" name="Nature">
        <title>Giant virus diversity and host interactions through global metagenomics.</title>
        <authorList>
            <person name="Schulz F."/>
            <person name="Roux S."/>
            <person name="Paez-Espino D."/>
            <person name="Jungbluth S."/>
            <person name="Walsh D.A."/>
            <person name="Denef V.J."/>
            <person name="McMahon K.D."/>
            <person name="Konstantinidis K.T."/>
            <person name="Eloe-Fadrosh E.A."/>
            <person name="Kyrpides N.C."/>
            <person name="Woyke T."/>
        </authorList>
    </citation>
    <scope>NUCLEOTIDE SEQUENCE</scope>
    <source>
        <strain evidence="3">GVMAG-M-3300027969-2</strain>
    </source>
</reference>
<evidence type="ECO:0000313" key="3">
    <source>
        <dbReference type="EMBL" id="QHU32672.1"/>
    </source>
</evidence>
<dbReference type="CDD" id="cd04678">
    <property type="entry name" value="NUDIX_MTH2_Nudt15"/>
    <property type="match status" value="1"/>
</dbReference>
<accession>A0A6C0LTW0</accession>
<dbReference type="InterPro" id="IPR000086">
    <property type="entry name" value="NUDIX_hydrolase_dom"/>
</dbReference>
<dbReference type="InterPro" id="IPR020476">
    <property type="entry name" value="Nudix_hydrolase"/>
</dbReference>
<evidence type="ECO:0000256" key="1">
    <source>
        <dbReference type="ARBA" id="ARBA00022801"/>
    </source>
</evidence>
<proteinExistence type="predicted"/>
<dbReference type="GO" id="GO:0006203">
    <property type="term" value="P:dGTP catabolic process"/>
    <property type="evidence" value="ECO:0007669"/>
    <property type="project" value="TreeGrafter"/>
</dbReference>
<dbReference type="AlphaFoldDB" id="A0A6C0LTW0"/>
<evidence type="ECO:0000259" key="2">
    <source>
        <dbReference type="PROSITE" id="PS51462"/>
    </source>
</evidence>
<dbReference type="Pfam" id="PF00293">
    <property type="entry name" value="NUDIX"/>
    <property type="match status" value="1"/>
</dbReference>
<organism evidence="3">
    <name type="scientific">viral metagenome</name>
    <dbReference type="NCBI Taxonomy" id="1070528"/>
    <lineage>
        <taxon>unclassified sequences</taxon>
        <taxon>metagenomes</taxon>
        <taxon>organismal metagenomes</taxon>
    </lineage>
</organism>
<sequence>MIRPGVGVLVILNYNNNILLGKRKNSHGHGEWSFPGGHLELNETPEECGKRELFEETNIDLQYFKSSEIGFTNDIFYDVKKHYITIYQLFTIDNMIVPELKEPDKCFEWKWFDMNNLPEPLFLCVNNFFNKYSIRK</sequence>
<dbReference type="PANTHER" id="PTHR16099">
    <property type="entry name" value="8-OXO-DGTP DIPHOSPHATES NUDT15"/>
    <property type="match status" value="1"/>
</dbReference>
<dbReference type="PANTHER" id="PTHR16099:SF5">
    <property type="entry name" value="NUCLEOTIDE TRIPHOSPHATE DIPHOSPHATASE NUDT15"/>
    <property type="match status" value="1"/>
</dbReference>
<dbReference type="FunFam" id="3.90.79.10:FF:000060">
    <property type="entry name" value="Nudix hydrolase 1"/>
    <property type="match status" value="1"/>
</dbReference>
<dbReference type="GO" id="GO:0035539">
    <property type="term" value="F:8-oxo-7,8-dihydrodeoxyguanosine triphosphate pyrophosphatase activity"/>
    <property type="evidence" value="ECO:0007669"/>
    <property type="project" value="TreeGrafter"/>
</dbReference>
<keyword evidence="1" id="KW-0378">Hydrolase</keyword>
<dbReference type="PRINTS" id="PR00502">
    <property type="entry name" value="NUDIXFAMILY"/>
</dbReference>
<protein>
    <recommendedName>
        <fullName evidence="2">Nudix hydrolase domain-containing protein</fullName>
    </recommendedName>
</protein>